<dbReference type="Proteomes" id="UP000444174">
    <property type="component" value="Unassembled WGS sequence"/>
</dbReference>
<dbReference type="RefSeq" id="WP_153216574.1">
    <property type="nucleotide sequence ID" value="NZ_WIBF01000009.1"/>
</dbReference>
<sequence length="1143" mass="126793">MNTFFKRIFPELEHETSSDVGKNITGSDARALVRISKAIFEEEQETLTVNGWMLSHIDQYDLLLTVPGTSVFQVVATGLEPREDVLKQYPGFSERKPGWRVKIPASSLPEGAEAHILYVDAHGRINHHRSIEIKSQPSVAAKAEEIKADPIGELNIDRCEYSHMRSLTFGRISFEGSVPDADTQMTLRTNRGRVLPAEDISIRWVQRGARAVCEFSFLTTGLAGGEAIQAQLGKVYSSFVPIKLKNDSERRQNALSPSVRTEMEEVPGGIGLEELLVLRAEMSGQAQSCRPGHVCYFPQFEDSETYSNHYHRACWYLGGKNDLVQEVVFGQGDQDLQLCAASADFDAECLEAGNGFKTVSDPDDYIKALVNSSVVIVWKPLTKPQVQYLQKIFPGKRILPVATQDTAAAEYGSYCRAPWLLLSPKRRKEALAEGQARFAALLQRERDKGKTCAAVFGTGPSIDRAMEFDFSNAMTIACNTIIASDELLDHIQPALITAGDAVSHFGVSRYAARYRRDLIRCLQDRDAFLLTSAAMGYVVSLRHPEIADRIILCDQTYDGVNIDLEQVWSLPRFDSTLNIHMLPSATSFADDVFLLGFDGKNPNPEANEDFWAHSQKAHYHDLVDSGHSCHPTFALNRAKATAERYHASVEESCSAAECAGKRFYTLLSSFTPALNARPVPAHLLRKDAKTERLVIGRTKSTKKTGKRALVVMKSPRAHFSGGRYHATMLALGMAEFCDEVVIWSNNYSPWLNELALVPNVEKLSFVVNDFQADPKGTFDYVVLVPDLIDDVVIRAFDIAKRDGAKTGFVNFESPNWFNAMSPEPRPLEGFQNWYAMGCFSDVILSSASTAVPFAERYYKNPFNTPYYGVTRPAVNDSAAVVVQAALPKKDNRITVFGRFGASSSHKNLNGLLEVLPDGLEGYKLALVAGTSNHIDDEAIQEMSDALADRGITLELLNMISDTRKFEVIASSELVLFPSLFEGFGYPPVEAAMMNVPCVMYDLPVLIENNSDHGYFVPVGDIQAMREKISEVLALPHDQRMPEAEPAICAQASIAGFTNSIQNAFEAVPAAKAAAEFDVEKFKAAHLLYQDLIHEPTKHLQYLSKAELLGVIDMYRPKADLIKEAYDVLQARFGHEEVNKINVE</sequence>
<dbReference type="SUPFAM" id="SSF53756">
    <property type="entry name" value="UDP-Glycosyltransferase/glycogen phosphorylase"/>
    <property type="match status" value="1"/>
</dbReference>
<accession>A0A843YLQ0</accession>
<evidence type="ECO:0000256" key="1">
    <source>
        <dbReference type="ARBA" id="ARBA00022679"/>
    </source>
</evidence>
<protein>
    <submittedName>
        <fullName evidence="2">Glycosyltransferase</fullName>
    </submittedName>
</protein>
<dbReference type="GO" id="GO:0016757">
    <property type="term" value="F:glycosyltransferase activity"/>
    <property type="evidence" value="ECO:0007669"/>
    <property type="project" value="TreeGrafter"/>
</dbReference>
<dbReference type="Gene3D" id="3.40.50.2000">
    <property type="entry name" value="Glycogen Phosphorylase B"/>
    <property type="match status" value="1"/>
</dbReference>
<evidence type="ECO:0000313" key="3">
    <source>
        <dbReference type="Proteomes" id="UP000444174"/>
    </source>
</evidence>
<dbReference type="AlphaFoldDB" id="A0A843YLQ0"/>
<gene>
    <name evidence="2" type="ORF">GFB49_14105</name>
</gene>
<organism evidence="2 3">
    <name type="scientific">Tritonibacter litoralis</name>
    <dbReference type="NCBI Taxonomy" id="2662264"/>
    <lineage>
        <taxon>Bacteria</taxon>
        <taxon>Pseudomonadati</taxon>
        <taxon>Pseudomonadota</taxon>
        <taxon>Alphaproteobacteria</taxon>
        <taxon>Rhodobacterales</taxon>
        <taxon>Paracoccaceae</taxon>
        <taxon>Tritonibacter</taxon>
    </lineage>
</organism>
<comment type="caution">
    <text evidence="2">The sequence shown here is derived from an EMBL/GenBank/DDBJ whole genome shotgun (WGS) entry which is preliminary data.</text>
</comment>
<evidence type="ECO:0000313" key="2">
    <source>
        <dbReference type="EMBL" id="MQQ09597.1"/>
    </source>
</evidence>
<keyword evidence="1 2" id="KW-0808">Transferase</keyword>
<proteinExistence type="predicted"/>
<dbReference type="PANTHER" id="PTHR46401:SF2">
    <property type="entry name" value="GLYCOSYLTRANSFERASE WBBK-RELATED"/>
    <property type="match status" value="1"/>
</dbReference>
<keyword evidence="3" id="KW-1185">Reference proteome</keyword>
<dbReference type="Pfam" id="PF13692">
    <property type="entry name" value="Glyco_trans_1_4"/>
    <property type="match status" value="1"/>
</dbReference>
<name>A0A843YLQ0_9RHOB</name>
<dbReference type="EMBL" id="WIBF01000009">
    <property type="protein sequence ID" value="MQQ09597.1"/>
    <property type="molecule type" value="Genomic_DNA"/>
</dbReference>
<reference evidence="2 3" key="1">
    <citation type="submission" date="2019-10" db="EMBL/GenBank/DDBJ databases">
        <title>Epibacterium sp. nov., isolated from seawater.</title>
        <authorList>
            <person name="Zhang X."/>
            <person name="Li N."/>
        </authorList>
    </citation>
    <scope>NUCLEOTIDE SEQUENCE [LARGE SCALE GENOMIC DNA]</scope>
    <source>
        <strain evidence="2 3">SM1979</strain>
    </source>
</reference>
<dbReference type="PANTHER" id="PTHR46401">
    <property type="entry name" value="GLYCOSYLTRANSFERASE WBBK-RELATED"/>
    <property type="match status" value="1"/>
</dbReference>